<dbReference type="FunFam" id="3.40.50.300:FF:000920">
    <property type="entry name" value="Molybdopterin-guanine dinucleotide biosynthesis protein B"/>
    <property type="match status" value="1"/>
</dbReference>
<comment type="catalytic activity">
    <reaction evidence="4">
        <text>Mo-molybdopterin + GTP + H(+) = Mo-molybdopterin guanine dinucleotide + diphosphate</text>
        <dbReference type="Rhea" id="RHEA:34243"/>
        <dbReference type="ChEBI" id="CHEBI:15378"/>
        <dbReference type="ChEBI" id="CHEBI:33019"/>
        <dbReference type="ChEBI" id="CHEBI:37565"/>
        <dbReference type="ChEBI" id="CHEBI:71302"/>
        <dbReference type="ChEBI" id="CHEBI:71310"/>
        <dbReference type="EC" id="2.7.7.77"/>
    </reaction>
</comment>
<evidence type="ECO:0000256" key="2">
    <source>
        <dbReference type="ARBA" id="ARBA00023134"/>
    </source>
</evidence>
<dbReference type="SUPFAM" id="SSF52540">
    <property type="entry name" value="P-loop containing nucleoside triphosphate hydrolases"/>
    <property type="match status" value="1"/>
</dbReference>
<dbReference type="Gene3D" id="3.90.550.10">
    <property type="entry name" value="Spore Coat Polysaccharide Biosynthesis Protein SpsA, Chain A"/>
    <property type="match status" value="1"/>
</dbReference>
<feature type="domain" description="MobA-like NTP transferase" evidence="6">
    <location>
        <begin position="7"/>
        <end position="155"/>
    </location>
</feature>
<keyword evidence="1 4" id="KW-0460">Magnesium</keyword>
<organism evidence="7 8">
    <name type="scientific">Photorhabdus australis subsp. thailandensis</name>
    <dbReference type="NCBI Taxonomy" id="2805096"/>
    <lineage>
        <taxon>Bacteria</taxon>
        <taxon>Pseudomonadati</taxon>
        <taxon>Pseudomonadota</taxon>
        <taxon>Gammaproteobacteria</taxon>
        <taxon>Enterobacterales</taxon>
        <taxon>Morganellaceae</taxon>
        <taxon>Photorhabdus</taxon>
    </lineage>
</organism>
<feature type="domain" description="Molybdopterin-guanine dinucleotide biosynthesis protein B (MobB)" evidence="5">
    <location>
        <begin position="206"/>
        <end position="339"/>
    </location>
</feature>
<dbReference type="InterPro" id="IPR004435">
    <property type="entry name" value="MobB_dom"/>
</dbReference>
<dbReference type="EC" id="2.7.7.77" evidence="4"/>
<dbReference type="Gene3D" id="3.40.50.300">
    <property type="entry name" value="P-loop containing nucleotide triphosphate hydrolases"/>
    <property type="match status" value="1"/>
</dbReference>
<dbReference type="InterPro" id="IPR013482">
    <property type="entry name" value="Molybde_CF_guanTrfase"/>
</dbReference>
<evidence type="ECO:0000259" key="6">
    <source>
        <dbReference type="Pfam" id="PF12804"/>
    </source>
</evidence>
<dbReference type="InterPro" id="IPR027417">
    <property type="entry name" value="P-loop_NTPase"/>
</dbReference>
<keyword evidence="4" id="KW-0808">Transferase</keyword>
<dbReference type="GO" id="GO:0046872">
    <property type="term" value="F:metal ion binding"/>
    <property type="evidence" value="ECO:0007669"/>
    <property type="project" value="UniProtKB-KW"/>
</dbReference>
<keyword evidence="3 4" id="KW-0501">Molybdenum cofactor biosynthesis</keyword>
<feature type="binding site" evidence="4">
    <location>
        <position position="99"/>
    </location>
    <ligand>
        <name>GTP</name>
        <dbReference type="ChEBI" id="CHEBI:37565"/>
    </ligand>
</feature>
<dbReference type="NCBIfam" id="NF008021">
    <property type="entry name" value="PRK10751.1"/>
    <property type="match status" value="1"/>
</dbReference>
<proteinExistence type="inferred from homology"/>
<evidence type="ECO:0000313" key="8">
    <source>
        <dbReference type="Proteomes" id="UP000093476"/>
    </source>
</evidence>
<dbReference type="HAMAP" id="MF_00316">
    <property type="entry name" value="MobA"/>
    <property type="match status" value="1"/>
</dbReference>
<dbReference type="EMBL" id="LOMY01000004">
    <property type="protein sequence ID" value="OCQ54754.1"/>
    <property type="molecule type" value="Genomic_DNA"/>
</dbReference>
<dbReference type="AlphaFoldDB" id="A0A1C0UA06"/>
<feature type="binding site" evidence="4">
    <location>
        <position position="23"/>
    </location>
    <ligand>
        <name>GTP</name>
        <dbReference type="ChEBI" id="CHEBI:37565"/>
    </ligand>
</feature>
<keyword evidence="4" id="KW-0479">Metal-binding</keyword>
<evidence type="ECO:0000256" key="1">
    <source>
        <dbReference type="ARBA" id="ARBA00022842"/>
    </source>
</evidence>
<dbReference type="InterPro" id="IPR025877">
    <property type="entry name" value="MobA-like_NTP_Trfase"/>
</dbReference>
<dbReference type="InterPro" id="IPR052539">
    <property type="entry name" value="MGD_biosynthesis_adapter"/>
</dbReference>
<comment type="domain">
    <text evidence="4">The N-terminal domain determines nucleotide recognition and specific binding, while the C-terminal domain determines the specific binding to the target protein.</text>
</comment>
<dbReference type="InterPro" id="IPR029044">
    <property type="entry name" value="Nucleotide-diphossugar_trans"/>
</dbReference>
<dbReference type="PANTHER" id="PTHR40072:SF1">
    <property type="entry name" value="MOLYBDOPTERIN-GUANINE DINUCLEOTIDE BIOSYNTHESIS ADAPTER PROTEIN"/>
    <property type="match status" value="1"/>
</dbReference>
<dbReference type="STRING" id="286156.Ppb6_00014"/>
<dbReference type="NCBIfam" id="TIGR02665">
    <property type="entry name" value="molyb_mobA"/>
    <property type="match status" value="1"/>
</dbReference>
<reference evidence="7 8" key="1">
    <citation type="submission" date="2015-12" db="EMBL/GenBank/DDBJ databases">
        <title>Genome comparisons provide insights into the role of secondary metabolites in the pathogenic phase of the Photorhabdus life cycle.</title>
        <authorList>
            <person name="Tobias N.J."/>
            <person name="Mishra B."/>
            <person name="Gupta D.K."/>
            <person name="Thines M."/>
            <person name="Stinear T.P."/>
            <person name="Bode H.B."/>
        </authorList>
    </citation>
    <scope>NUCLEOTIDE SEQUENCE [LARGE SCALE GENOMIC DNA]</scope>
    <source>
        <strain evidence="7 8">PB68.1</strain>
    </source>
</reference>
<dbReference type="PATRIC" id="fig|286156.4.peg.19"/>
<dbReference type="Pfam" id="PF12804">
    <property type="entry name" value="NTP_transf_3"/>
    <property type="match status" value="1"/>
</dbReference>
<comment type="subcellular location">
    <subcellularLocation>
        <location evidence="4">Cytoplasm</location>
    </subcellularLocation>
</comment>
<dbReference type="NCBIfam" id="TIGR00176">
    <property type="entry name" value="mobB"/>
    <property type="match status" value="1"/>
</dbReference>
<keyword evidence="4" id="KW-0547">Nucleotide-binding</keyword>
<dbReference type="GO" id="GO:0005737">
    <property type="term" value="C:cytoplasm"/>
    <property type="evidence" value="ECO:0007669"/>
    <property type="project" value="UniProtKB-SubCell"/>
</dbReference>
<evidence type="ECO:0000259" key="5">
    <source>
        <dbReference type="Pfam" id="PF03205"/>
    </source>
</evidence>
<keyword evidence="2 4" id="KW-0342">GTP-binding</keyword>
<name>A0A1C0UA06_9GAMM</name>
<evidence type="ECO:0000313" key="7">
    <source>
        <dbReference type="EMBL" id="OCQ54754.1"/>
    </source>
</evidence>
<protein>
    <recommendedName>
        <fullName evidence="4">Molybdenum cofactor guanylyltransferase</fullName>
        <shortName evidence="4">MoCo guanylyltransferase</shortName>
        <ecNumber evidence="4">2.7.7.77</ecNumber>
    </recommendedName>
    <alternativeName>
        <fullName evidence="4">GTP:molybdopterin guanylyltransferase</fullName>
    </alternativeName>
    <alternativeName>
        <fullName evidence="4">Mo-MPT guanylyltransferase</fullName>
    </alternativeName>
    <alternativeName>
        <fullName evidence="4">Molybdopterin guanylyltransferase</fullName>
    </alternativeName>
    <alternativeName>
        <fullName evidence="4">Molybdopterin-guanine dinucleotide synthase</fullName>
        <shortName evidence="4">MGD synthase</shortName>
    </alternativeName>
</protein>
<dbReference type="GO" id="GO:0005525">
    <property type="term" value="F:GTP binding"/>
    <property type="evidence" value="ECO:0007669"/>
    <property type="project" value="UniProtKB-UniRule"/>
</dbReference>
<feature type="binding site" evidence="4">
    <location>
        <position position="69"/>
    </location>
    <ligand>
        <name>GTP</name>
        <dbReference type="ChEBI" id="CHEBI:37565"/>
    </ligand>
</feature>
<keyword evidence="8" id="KW-1185">Reference proteome</keyword>
<feature type="binding site" evidence="4">
    <location>
        <begin position="10"/>
        <end position="12"/>
    </location>
    <ligand>
        <name>GTP</name>
        <dbReference type="ChEBI" id="CHEBI:37565"/>
    </ligand>
</feature>
<dbReference type="GO" id="GO:0061603">
    <property type="term" value="F:molybdenum cofactor guanylyltransferase activity"/>
    <property type="evidence" value="ECO:0007669"/>
    <property type="project" value="UniProtKB-EC"/>
</dbReference>
<comment type="caution">
    <text evidence="7">The sequence shown here is derived from an EMBL/GenBank/DDBJ whole genome shotgun (WGS) entry which is preliminary data.</text>
</comment>
<dbReference type="SUPFAM" id="SSF53448">
    <property type="entry name" value="Nucleotide-diphospho-sugar transferases"/>
    <property type="match status" value="1"/>
</dbReference>
<comment type="caution">
    <text evidence="4">Lacks conserved residue(s) required for the propagation of feature annotation.</text>
</comment>
<feature type="binding site" evidence="4">
    <location>
        <position position="99"/>
    </location>
    <ligand>
        <name>Mg(2+)</name>
        <dbReference type="ChEBI" id="CHEBI:18420"/>
    </ligand>
</feature>
<dbReference type="Pfam" id="PF03205">
    <property type="entry name" value="MobB"/>
    <property type="match status" value="1"/>
</dbReference>
<dbReference type="CDD" id="cd03116">
    <property type="entry name" value="MobB"/>
    <property type="match status" value="1"/>
</dbReference>
<sequence length="369" mass="41328">MQPKISGVILAGGLATRMGGNDKGLTLLNGLPLYKHIANKLRPQVDELILSANRNLEIYRQSRYQVITDLTPDFSGPLAGMLATLKSASHDWVIFVPCDVPDFPADLVARLWQGKQQALAAYADDGNRTHPTLALLHRSLVFQLSSYLADGDRKLMLFMHKIGAIAVQFADNPTAFTNLNTPEECQNWEHIQEIKKMSTKPPLPLLGITAYSGTGKTTLLKKVIPLLRQRQIRVGLIKHTHHDMDIDKPGKDSYELRKAGAKQTLVASQQRWALMTETSDSPALDLNYLANRFDSDSLDLILVEGFKDEPINKIALYRRIINRPFSDLLDQHVIAVASDEKLETALPQLNINQPEQVADFIVNWLNIKR</sequence>
<evidence type="ECO:0000256" key="3">
    <source>
        <dbReference type="ARBA" id="ARBA00023150"/>
    </source>
</evidence>
<comment type="cofactor">
    <cofactor evidence="4">
        <name>Mg(2+)</name>
        <dbReference type="ChEBI" id="CHEBI:18420"/>
    </cofactor>
</comment>
<keyword evidence="4" id="KW-0963">Cytoplasm</keyword>
<dbReference type="PANTHER" id="PTHR40072">
    <property type="entry name" value="MOLYBDOPTERIN-GUANINE DINUCLEOTIDE BIOSYNTHESIS ADAPTER PROTEIN-RELATED"/>
    <property type="match status" value="1"/>
</dbReference>
<gene>
    <name evidence="7" type="primary">mobB</name>
    <name evidence="4" type="synonym">mobA</name>
    <name evidence="7" type="ORF">Ppb6_00014</name>
</gene>
<comment type="function">
    <text evidence="4">Transfers a GMP moiety from GTP to Mo-molybdopterin (Mo-MPT) cofactor (Moco or molybdenum cofactor) to form Mo-molybdopterin guanine dinucleotide (Mo-MGD) cofactor.</text>
</comment>
<dbReference type="CDD" id="cd02503">
    <property type="entry name" value="MobA"/>
    <property type="match status" value="1"/>
</dbReference>
<comment type="subunit">
    <text evidence="4">Monomer.</text>
</comment>
<dbReference type="Proteomes" id="UP000093476">
    <property type="component" value="Unassembled WGS sequence"/>
</dbReference>
<comment type="similarity">
    <text evidence="4">Belongs to the MobA family.</text>
</comment>
<evidence type="ECO:0000256" key="4">
    <source>
        <dbReference type="HAMAP-Rule" id="MF_00316"/>
    </source>
</evidence>
<dbReference type="GO" id="GO:0006777">
    <property type="term" value="P:Mo-molybdopterin cofactor biosynthetic process"/>
    <property type="evidence" value="ECO:0007669"/>
    <property type="project" value="UniProtKB-KW"/>
</dbReference>
<accession>A0A1C0UA06</accession>